<evidence type="ECO:0000259" key="7">
    <source>
        <dbReference type="PROSITE" id="PS51034"/>
    </source>
</evidence>
<evidence type="ECO:0000256" key="5">
    <source>
        <dbReference type="SAM" id="SignalP"/>
    </source>
</evidence>
<keyword evidence="3" id="KW-0245">EGF-like domain</keyword>
<evidence type="ECO:0000256" key="3">
    <source>
        <dbReference type="PROSITE-ProRule" id="PRU00076"/>
    </source>
</evidence>
<keyword evidence="8" id="KW-1185">Reference proteome</keyword>
<dbReference type="PROSITE" id="PS01186">
    <property type="entry name" value="EGF_2"/>
    <property type="match status" value="1"/>
</dbReference>
<dbReference type="InterPro" id="IPR000742">
    <property type="entry name" value="EGF"/>
</dbReference>
<name>A0A6P6JHX2_CARAU</name>
<evidence type="ECO:0000256" key="2">
    <source>
        <dbReference type="ARBA" id="ARBA00023157"/>
    </source>
</evidence>
<dbReference type="Pfam" id="PF00100">
    <property type="entry name" value="Zona_pellucida"/>
    <property type="match status" value="1"/>
</dbReference>
<evidence type="ECO:0000256" key="4">
    <source>
        <dbReference type="SAM" id="Phobius"/>
    </source>
</evidence>
<accession>A0A6P6JHX2</accession>
<dbReference type="PROSITE" id="PS50026">
    <property type="entry name" value="EGF_3"/>
    <property type="match status" value="1"/>
</dbReference>
<dbReference type="SMART" id="SM00241">
    <property type="entry name" value="ZP"/>
    <property type="match status" value="1"/>
</dbReference>
<feature type="transmembrane region" description="Helical" evidence="4">
    <location>
        <begin position="361"/>
        <end position="385"/>
    </location>
</feature>
<feature type="chain" id="PRO_5027574688" evidence="5">
    <location>
        <begin position="26"/>
        <end position="396"/>
    </location>
</feature>
<protein>
    <submittedName>
        <fullName evidence="9">Pancreatic secretory granule membrane major glycoprotein GP2-like</fullName>
    </submittedName>
</protein>
<keyword evidence="4" id="KW-1133">Transmembrane helix</keyword>
<dbReference type="PANTHER" id="PTHR14002:SF53">
    <property type="entry name" value="UROMODULIN"/>
    <property type="match status" value="1"/>
</dbReference>
<evidence type="ECO:0000256" key="1">
    <source>
        <dbReference type="ARBA" id="ARBA00022729"/>
    </source>
</evidence>
<keyword evidence="2 3" id="KW-1015">Disulfide bond</keyword>
<dbReference type="KEGG" id="caua:113043876"/>
<feature type="domain" description="EGF-like" evidence="6">
    <location>
        <begin position="23"/>
        <end position="58"/>
    </location>
</feature>
<dbReference type="Gene3D" id="2.60.40.3210">
    <property type="entry name" value="Zona pellucida, ZP-N domain"/>
    <property type="match status" value="1"/>
</dbReference>
<dbReference type="PROSITE" id="PS00022">
    <property type="entry name" value="EGF_1"/>
    <property type="match status" value="1"/>
</dbReference>
<evidence type="ECO:0000313" key="9">
    <source>
        <dbReference type="RefSeq" id="XP_026059240.1"/>
    </source>
</evidence>
<sequence>MTGYQKSKVFLHLVTLLCAVRSISGECEISQCSDHSTCSLSQRRTCKCAIGFFGDLCDQVAVMNVTCGKDFISILVDEEFFKYYNVGIEAVHLSNASCRAHREEISGSVYFMVHTPMDQYTACGGKPLEKNITHIVYSLTMMSDPLIYGNIVRDPVVQLEYKCIYPYTRRLSLEFPIISFSSERMFKVSEVDAKVEMNLFKDHTYTEAFTSAPTIKLGDQIYVQIQVTEPEDFFHLKVNECWATQTPQANDKSGFSHSLLVNGCTNDKTTSFGNGTAHPAGRNGEGSTVRYSFDMFRFVYEPHIFYLHCAVHLCTPEDGKSCIPECKTVSKREVVMNEQAQGLLSYGPIRRELPVQPTINLLALVLPLAVIWTLGIFLFVLISIAKAGNRRHMTNS</sequence>
<proteinExistence type="predicted"/>
<evidence type="ECO:0000313" key="8">
    <source>
        <dbReference type="Proteomes" id="UP000515129"/>
    </source>
</evidence>
<feature type="domain" description="ZP" evidence="7">
    <location>
        <begin position="66"/>
        <end position="333"/>
    </location>
</feature>
<keyword evidence="1 5" id="KW-0732">Signal</keyword>
<feature type="signal peptide" evidence="5">
    <location>
        <begin position="1"/>
        <end position="25"/>
    </location>
</feature>
<gene>
    <name evidence="9" type="primary">LOC113043876</name>
</gene>
<organism evidence="8 9">
    <name type="scientific">Carassius auratus</name>
    <name type="common">Goldfish</name>
    <dbReference type="NCBI Taxonomy" id="7957"/>
    <lineage>
        <taxon>Eukaryota</taxon>
        <taxon>Metazoa</taxon>
        <taxon>Chordata</taxon>
        <taxon>Craniata</taxon>
        <taxon>Vertebrata</taxon>
        <taxon>Euteleostomi</taxon>
        <taxon>Actinopterygii</taxon>
        <taxon>Neopterygii</taxon>
        <taxon>Teleostei</taxon>
        <taxon>Ostariophysi</taxon>
        <taxon>Cypriniformes</taxon>
        <taxon>Cyprinidae</taxon>
        <taxon>Cyprininae</taxon>
        <taxon>Carassius</taxon>
    </lineage>
</organism>
<dbReference type="InterPro" id="IPR042235">
    <property type="entry name" value="ZP-C_dom"/>
</dbReference>
<dbReference type="Proteomes" id="UP000515129">
    <property type="component" value="Chromosome 25"/>
</dbReference>
<keyword evidence="4" id="KW-0472">Membrane</keyword>
<dbReference type="OrthoDB" id="9987373at2759"/>
<dbReference type="RefSeq" id="XP_026059240.1">
    <property type="nucleotide sequence ID" value="XM_026203455.1"/>
</dbReference>
<dbReference type="Gene3D" id="2.60.40.4100">
    <property type="entry name" value="Zona pellucida, ZP-C domain"/>
    <property type="match status" value="1"/>
</dbReference>
<reference evidence="9" key="1">
    <citation type="submission" date="2025-08" db="UniProtKB">
        <authorList>
            <consortium name="RefSeq"/>
        </authorList>
    </citation>
    <scope>IDENTIFICATION</scope>
    <source>
        <strain evidence="9">Wakin</strain>
        <tissue evidence="9">Muscle</tissue>
    </source>
</reference>
<dbReference type="InterPro" id="IPR055355">
    <property type="entry name" value="ZP-C"/>
</dbReference>
<keyword evidence="4" id="KW-0812">Transmembrane</keyword>
<dbReference type="GeneID" id="113043876"/>
<evidence type="ECO:0000259" key="6">
    <source>
        <dbReference type="PROSITE" id="PS50026"/>
    </source>
</evidence>
<dbReference type="PANTHER" id="PTHR14002">
    <property type="entry name" value="ENDOGLIN/TGF-BETA RECEPTOR TYPE III"/>
    <property type="match status" value="1"/>
</dbReference>
<dbReference type="AlphaFoldDB" id="A0A6P6JHX2"/>
<dbReference type="InterPro" id="IPR001507">
    <property type="entry name" value="ZP_dom"/>
</dbReference>
<feature type="disulfide bond" evidence="3">
    <location>
        <begin position="48"/>
        <end position="57"/>
    </location>
</feature>
<dbReference type="PROSITE" id="PS51034">
    <property type="entry name" value="ZP_2"/>
    <property type="match status" value="1"/>
</dbReference>
<comment type="caution">
    <text evidence="3">Lacks conserved residue(s) required for the propagation of feature annotation.</text>
</comment>